<organism evidence="1 2">
    <name type="scientific">Candidatus Burkholderia pumila</name>
    <dbReference type="NCBI Taxonomy" id="1090375"/>
    <lineage>
        <taxon>Bacteria</taxon>
        <taxon>Pseudomonadati</taxon>
        <taxon>Pseudomonadota</taxon>
        <taxon>Betaproteobacteria</taxon>
        <taxon>Burkholderiales</taxon>
        <taxon>Burkholderiaceae</taxon>
        <taxon>Burkholderia</taxon>
    </lineage>
</organism>
<dbReference type="Pfam" id="PF06122">
    <property type="entry name" value="TraH"/>
    <property type="match status" value="1"/>
</dbReference>
<name>A0ABR5HPJ0_9BURK</name>
<proteinExistence type="predicted"/>
<comment type="caution">
    <text evidence="1">The sequence shown here is derived from an EMBL/GenBank/DDBJ whole genome shotgun (WGS) entry which is preliminary data.</text>
</comment>
<keyword evidence="2" id="KW-1185">Reference proteome</keyword>
<dbReference type="Proteomes" id="UP000242951">
    <property type="component" value="Unassembled WGS sequence"/>
</dbReference>
<accession>A0ABR5HPJ0</accession>
<reference evidence="1 2" key="1">
    <citation type="submission" date="2015-06" db="EMBL/GenBank/DDBJ databases">
        <title>Comparative genomics of Burkholderia leaf nodule symbionts.</title>
        <authorList>
            <person name="Carlier A."/>
            <person name="Eberl L."/>
            <person name="Pinto-Carbo M."/>
        </authorList>
    </citation>
    <scope>NUCLEOTIDE SEQUENCE [LARGE SCALE GENOMIC DNA]</scope>
    <source>
        <strain evidence="1 2">UZHbot3</strain>
    </source>
</reference>
<sequence>MPTNVDVARLIGNATDGDTISVPIWRCDTTSDDGCLNPYGGQISTKSFRAMVIQKTNDIVDRISTRSPHGDVNQVIAFLNTTDLSVYGMLAAGTRYNNHEIADSTMGTYVDLIAAKYAEVYIRRSVKDLQEAIGRYETLADSSQA</sequence>
<protein>
    <submittedName>
        <fullName evidence="1">IncF plasmid conjugative transfer pilus assembly protein TraH</fullName>
    </submittedName>
</protein>
<evidence type="ECO:0000313" key="1">
    <source>
        <dbReference type="EMBL" id="KMQ81300.1"/>
    </source>
</evidence>
<dbReference type="EMBL" id="LELG01000001">
    <property type="protein sequence ID" value="KMQ81300.1"/>
    <property type="molecule type" value="Genomic_DNA"/>
</dbReference>
<evidence type="ECO:0000313" key="2">
    <source>
        <dbReference type="Proteomes" id="UP000242951"/>
    </source>
</evidence>
<gene>
    <name evidence="1" type="ORF">BPMI_01913c</name>
</gene>
<dbReference type="InterPro" id="IPR010927">
    <property type="entry name" value="T4SS_TraH"/>
</dbReference>